<reference evidence="3" key="1">
    <citation type="submission" date="2016-10" db="EMBL/GenBank/DDBJ databases">
        <authorList>
            <person name="Jeantristanb JTB J.-T."/>
            <person name="Ricardo R."/>
        </authorList>
    </citation>
    <scope>NUCLEOTIDE SEQUENCE [LARGE SCALE GENOMIC DNA]</scope>
</reference>
<keyword evidence="1" id="KW-0378">Hydrolase</keyword>
<dbReference type="InterPro" id="IPR036412">
    <property type="entry name" value="HAD-like_sf"/>
</dbReference>
<sequence>MPMMSSTSTSSAESPIPIPIVFDVLGTCFSFDPAIDAVRELFPEKFSSEAHARSVIDDWFHSSQRDFTYLSMNGGYTPIAQILKATLPRVLQMNQITTTTLTQDDLAPVLSIIPSLPPRSSLVECSALLLAAEKPSFQPMAATNGAHKTTRALYKAALGEQEADKWMYFSCDEIEVAKPAPVVYEAIWERLRSKALGKDGGWFVASHTWDLYAAKKAGFKTAWTSYEEHDLASDVWGRPDVIGADLVDVAKQIIAWETKKASSRSTAQD</sequence>
<gene>
    <name evidence="2" type="ORF">BZ3500_MVSOF-1268-A1-R1_CHR10-1G02556</name>
</gene>
<dbReference type="InterPro" id="IPR023198">
    <property type="entry name" value="PGP-like_dom2"/>
</dbReference>
<dbReference type="InterPro" id="IPR051540">
    <property type="entry name" value="S-2-haloacid_dehalogenase"/>
</dbReference>
<dbReference type="PANTHER" id="PTHR43316">
    <property type="entry name" value="HYDROLASE, HALOACID DELAHOGENASE-RELATED"/>
    <property type="match status" value="1"/>
</dbReference>
<name>A0A2X0L6S2_9BASI</name>
<evidence type="ECO:0000313" key="3">
    <source>
        <dbReference type="Proteomes" id="UP000249723"/>
    </source>
</evidence>
<dbReference type="Proteomes" id="UP000249723">
    <property type="component" value="Unassembled WGS sequence"/>
</dbReference>
<evidence type="ECO:0000256" key="1">
    <source>
        <dbReference type="ARBA" id="ARBA00022801"/>
    </source>
</evidence>
<dbReference type="InterPro" id="IPR023214">
    <property type="entry name" value="HAD_sf"/>
</dbReference>
<dbReference type="OrthoDB" id="2363873at2759"/>
<protein>
    <submittedName>
        <fullName evidence="2">BZ3500_MvSof-1268-A1-R1_Chr10-1g02556 protein</fullName>
    </submittedName>
</protein>
<dbReference type="SUPFAM" id="SSF56784">
    <property type="entry name" value="HAD-like"/>
    <property type="match status" value="1"/>
</dbReference>
<dbReference type="Gene3D" id="1.10.150.240">
    <property type="entry name" value="Putative phosphatase, domain 2"/>
    <property type="match status" value="1"/>
</dbReference>
<dbReference type="EMBL" id="FMWP01000116">
    <property type="protein sequence ID" value="SDA01279.1"/>
    <property type="molecule type" value="Genomic_DNA"/>
</dbReference>
<evidence type="ECO:0000313" key="2">
    <source>
        <dbReference type="EMBL" id="SDA01279.1"/>
    </source>
</evidence>
<keyword evidence="3" id="KW-1185">Reference proteome</keyword>
<dbReference type="GO" id="GO:0016787">
    <property type="term" value="F:hydrolase activity"/>
    <property type="evidence" value="ECO:0007669"/>
    <property type="project" value="UniProtKB-KW"/>
</dbReference>
<dbReference type="STRING" id="289078.A0A2X0L6S2"/>
<organism evidence="2 3">
    <name type="scientific">Microbotryum saponariae</name>
    <dbReference type="NCBI Taxonomy" id="289078"/>
    <lineage>
        <taxon>Eukaryota</taxon>
        <taxon>Fungi</taxon>
        <taxon>Dikarya</taxon>
        <taxon>Basidiomycota</taxon>
        <taxon>Pucciniomycotina</taxon>
        <taxon>Microbotryomycetes</taxon>
        <taxon>Microbotryales</taxon>
        <taxon>Microbotryaceae</taxon>
        <taxon>Microbotryum</taxon>
    </lineage>
</organism>
<dbReference type="Gene3D" id="3.40.50.1000">
    <property type="entry name" value="HAD superfamily/HAD-like"/>
    <property type="match status" value="1"/>
</dbReference>
<dbReference type="PANTHER" id="PTHR43316:SF4">
    <property type="entry name" value="ACID DEHALOGENASE, PUTATIVE (AFU_ORTHOLOGUE AFUA_8G05870)-RELATED"/>
    <property type="match status" value="1"/>
</dbReference>
<proteinExistence type="predicted"/>
<accession>A0A2X0L6S2</accession>
<dbReference type="AlphaFoldDB" id="A0A2X0L6S2"/>